<protein>
    <submittedName>
        <fullName evidence="2">Uncharacterized protein</fullName>
    </submittedName>
</protein>
<dbReference type="EMBL" id="JANUCP010000002">
    <property type="protein sequence ID" value="MCS3918818.1"/>
    <property type="molecule type" value="Genomic_DNA"/>
</dbReference>
<evidence type="ECO:0000256" key="1">
    <source>
        <dbReference type="SAM" id="SignalP"/>
    </source>
</evidence>
<organism evidence="2 3">
    <name type="scientific">Candidatus Fervidibacter sacchari</name>
    <dbReference type="NCBI Taxonomy" id="1448929"/>
    <lineage>
        <taxon>Bacteria</taxon>
        <taxon>Candidatus Fervidibacterota</taxon>
        <taxon>Candidatus Fervidibacter</taxon>
    </lineage>
</organism>
<evidence type="ECO:0000313" key="3">
    <source>
        <dbReference type="Proteomes" id="UP001204798"/>
    </source>
</evidence>
<keyword evidence="3" id="KW-1185">Reference proteome</keyword>
<sequence>MKLWRFLTVALLSVTTVAFADPDPSRCIIVVPPLSFGSPSSGNIVIVPGLSGIVLPGAIIASRPTISSRPTIIVPSGYFLVQFKSGNWTVVWAEPLKTNVIILGRPYVRPIRPYPLIVPPHYFLYDPSVIYGVPQIWHSPLLQPGVLVFRLKHRSAEEVAKLLNEARVVPDGQFSGMGNILIVSAPSLATSGVQQSRIRELIAALDQPTEKATTPALNSSQIRWQVEVYRAHTTVCASQENLSSERVALLKLSGYDCLHKLGETDWDPIRTDVLVKGEKVDARLIARKQTNGWNFVLRGQLNGKPVEFEGQAPDSSQPILLVAPTRDEKEGLVFVLMPSR</sequence>
<evidence type="ECO:0000313" key="2">
    <source>
        <dbReference type="EMBL" id="MCS3918818.1"/>
    </source>
</evidence>
<comment type="caution">
    <text evidence="2">The sequence shown here is derived from an EMBL/GenBank/DDBJ whole genome shotgun (WGS) entry which is preliminary data.</text>
</comment>
<name>A0ABT2ELJ2_9BACT</name>
<proteinExistence type="predicted"/>
<reference evidence="2 3" key="1">
    <citation type="submission" date="2022-08" db="EMBL/GenBank/DDBJ databases">
        <title>Bacterial and archaeal communities from various locations to study Microbial Dark Matter (Phase II).</title>
        <authorList>
            <person name="Stepanauskas R."/>
        </authorList>
    </citation>
    <scope>NUCLEOTIDE SEQUENCE [LARGE SCALE GENOMIC DNA]</scope>
    <source>
        <strain evidence="2 3">PD1</strain>
    </source>
</reference>
<gene>
    <name evidence="2" type="ORF">M2350_001218</name>
</gene>
<keyword evidence="1" id="KW-0732">Signal</keyword>
<dbReference type="RefSeq" id="WP_259094866.1">
    <property type="nucleotide sequence ID" value="NZ_CP130454.1"/>
</dbReference>
<dbReference type="Proteomes" id="UP001204798">
    <property type="component" value="Unassembled WGS sequence"/>
</dbReference>
<accession>A0ABT2ELJ2</accession>
<feature type="chain" id="PRO_5047529701" evidence="1">
    <location>
        <begin position="21"/>
        <end position="340"/>
    </location>
</feature>
<feature type="signal peptide" evidence="1">
    <location>
        <begin position="1"/>
        <end position="20"/>
    </location>
</feature>